<dbReference type="Pfam" id="PF11925">
    <property type="entry name" value="DUF3443"/>
    <property type="match status" value="1"/>
</dbReference>
<dbReference type="InterPro" id="IPR021847">
    <property type="entry name" value="DUF3443"/>
</dbReference>
<dbReference type="EMBL" id="JBFAUK010000040">
    <property type="protein sequence ID" value="MEV5510813.1"/>
    <property type="molecule type" value="Genomic_DNA"/>
</dbReference>
<evidence type="ECO:0000313" key="2">
    <source>
        <dbReference type="EMBL" id="MEV5510813.1"/>
    </source>
</evidence>
<dbReference type="InterPro" id="IPR021109">
    <property type="entry name" value="Peptidase_aspartic_dom_sf"/>
</dbReference>
<sequence>MPLPRLPVRRRPWRRAAVLALLAALPAGGCGGLGTGGTERSSGAAAAMTVPLTYLPAGSVGGKLGEPRLQAAVRVGSQQLNVLVDTGSTGLRVLASAVGRGNATPTGAGGSISFLSGLRVSGREAQAKVGLAGAGTWEETLLLVDSLGCTAEVPDCEAAHGKAPEEFGGVFDGILGIGLAERDQGVRGCCANPLQAPTHNGSFVVHFDQRRPRLLLNPDRKSLDRFSMVSLRQSVTRAPAPGASPTAFTVWDPTPITGCLSVTSVLDTQCAPMVFDTGTPTLSLQAPRLPGPAAGQLVEGDIVNTFGRRLTLSVPGAHWSWTYRMPPRDALDQPLNALDTPLLSYGRQPHPLILAGLPAFAKVDVLYDLGGGRMGLAPR</sequence>
<evidence type="ECO:0000256" key="1">
    <source>
        <dbReference type="SAM" id="SignalP"/>
    </source>
</evidence>
<feature type="chain" id="PRO_5047065505" evidence="1">
    <location>
        <begin position="30"/>
        <end position="379"/>
    </location>
</feature>
<name>A0ABV3K784_STRON</name>
<keyword evidence="1" id="KW-0732">Signal</keyword>
<dbReference type="Proteomes" id="UP001552594">
    <property type="component" value="Unassembled WGS sequence"/>
</dbReference>
<keyword evidence="3" id="KW-1185">Reference proteome</keyword>
<accession>A0ABV3K784</accession>
<proteinExistence type="predicted"/>
<reference evidence="2 3" key="1">
    <citation type="submission" date="2024-06" db="EMBL/GenBank/DDBJ databases">
        <title>The Natural Products Discovery Center: Release of the First 8490 Sequenced Strains for Exploring Actinobacteria Biosynthetic Diversity.</title>
        <authorList>
            <person name="Kalkreuter E."/>
            <person name="Kautsar S.A."/>
            <person name="Yang D."/>
            <person name="Bader C.D."/>
            <person name="Teijaro C.N."/>
            <person name="Fluegel L."/>
            <person name="Davis C.M."/>
            <person name="Simpson J.R."/>
            <person name="Lauterbach L."/>
            <person name="Steele A.D."/>
            <person name="Gui C."/>
            <person name="Meng S."/>
            <person name="Li G."/>
            <person name="Viehrig K."/>
            <person name="Ye F."/>
            <person name="Su P."/>
            <person name="Kiefer A.F."/>
            <person name="Nichols A."/>
            <person name="Cepeda A.J."/>
            <person name="Yan W."/>
            <person name="Fan B."/>
            <person name="Jiang Y."/>
            <person name="Adhikari A."/>
            <person name="Zheng C.-J."/>
            <person name="Schuster L."/>
            <person name="Cowan T.M."/>
            <person name="Smanski M.J."/>
            <person name="Chevrette M.G."/>
            <person name="De Carvalho L.P.S."/>
            <person name="Shen B."/>
        </authorList>
    </citation>
    <scope>NUCLEOTIDE SEQUENCE [LARGE SCALE GENOMIC DNA]</scope>
    <source>
        <strain evidence="2 3">NPDC052347</strain>
    </source>
</reference>
<gene>
    <name evidence="2" type="ORF">AB0L16_31050</name>
</gene>
<feature type="signal peptide" evidence="1">
    <location>
        <begin position="1"/>
        <end position="29"/>
    </location>
</feature>
<protein>
    <submittedName>
        <fullName evidence="2">DUF3443 family protein</fullName>
    </submittedName>
</protein>
<dbReference type="SUPFAM" id="SSF50630">
    <property type="entry name" value="Acid proteases"/>
    <property type="match status" value="1"/>
</dbReference>
<organism evidence="2 3">
    <name type="scientific">Streptomyces orinoci</name>
    <name type="common">Streptoverticillium orinoci</name>
    <dbReference type="NCBI Taxonomy" id="67339"/>
    <lineage>
        <taxon>Bacteria</taxon>
        <taxon>Bacillati</taxon>
        <taxon>Actinomycetota</taxon>
        <taxon>Actinomycetes</taxon>
        <taxon>Kitasatosporales</taxon>
        <taxon>Streptomycetaceae</taxon>
        <taxon>Streptomyces</taxon>
    </lineage>
</organism>
<evidence type="ECO:0000313" key="3">
    <source>
        <dbReference type="Proteomes" id="UP001552594"/>
    </source>
</evidence>
<dbReference type="RefSeq" id="WP_161968659.1">
    <property type="nucleotide sequence ID" value="NZ_JBFAUK010000040.1"/>
</dbReference>
<comment type="caution">
    <text evidence="2">The sequence shown here is derived from an EMBL/GenBank/DDBJ whole genome shotgun (WGS) entry which is preliminary data.</text>
</comment>